<gene>
    <name evidence="2" type="ORF">VKT23_004947</name>
</gene>
<feature type="compositionally biased region" description="Low complexity" evidence="1">
    <location>
        <begin position="335"/>
        <end position="346"/>
    </location>
</feature>
<feature type="region of interest" description="Disordered" evidence="1">
    <location>
        <begin position="632"/>
        <end position="668"/>
    </location>
</feature>
<accession>A0ABR1JRP5</accession>
<reference evidence="2 3" key="1">
    <citation type="submission" date="2024-01" db="EMBL/GenBank/DDBJ databases">
        <title>A draft genome for the cacao thread blight pathogen Marasmiellus scandens.</title>
        <authorList>
            <person name="Baruah I.K."/>
            <person name="Leung J."/>
            <person name="Bukari Y."/>
            <person name="Amoako-Attah I."/>
            <person name="Meinhardt L.W."/>
            <person name="Bailey B.A."/>
            <person name="Cohen S.P."/>
        </authorList>
    </citation>
    <scope>NUCLEOTIDE SEQUENCE [LARGE SCALE GENOMIC DNA]</scope>
    <source>
        <strain evidence="2 3">GH-19</strain>
    </source>
</reference>
<dbReference type="Proteomes" id="UP001498398">
    <property type="component" value="Unassembled WGS sequence"/>
</dbReference>
<feature type="compositionally biased region" description="Low complexity" evidence="1">
    <location>
        <begin position="504"/>
        <end position="524"/>
    </location>
</feature>
<protein>
    <recommendedName>
        <fullName evidence="4">BTB domain-containing protein</fullName>
    </recommendedName>
</protein>
<feature type="region of interest" description="Disordered" evidence="1">
    <location>
        <begin position="504"/>
        <end position="574"/>
    </location>
</feature>
<evidence type="ECO:0008006" key="4">
    <source>
        <dbReference type="Google" id="ProtNLM"/>
    </source>
</evidence>
<name>A0ABR1JRP5_9AGAR</name>
<evidence type="ECO:0000313" key="3">
    <source>
        <dbReference type="Proteomes" id="UP001498398"/>
    </source>
</evidence>
<proteinExistence type="predicted"/>
<keyword evidence="3" id="KW-1185">Reference proteome</keyword>
<evidence type="ECO:0000256" key="1">
    <source>
        <dbReference type="SAM" id="MobiDB-lite"/>
    </source>
</evidence>
<feature type="compositionally biased region" description="Low complexity" evidence="1">
    <location>
        <begin position="636"/>
        <end position="657"/>
    </location>
</feature>
<sequence>MSTTLFTSTYNTLITINPNADKTRHKHIVCSKDFWFTDGNIVLIASTATRSDRSIQSSTCSTLYAFKVHRGQLARHSEVFSDLFCIPQPTVTSGDEKILLQAFDECPWVEMPDDAEDLYWFLRALYDGLYFPIAPRVSPDIFPFLSSVLRLSNKYIIPHLRTLCLNRLATDFPRTLDGWDRREAAATYPSTMTMLEFEKSLMVPEDSRTPYREQDSEAESQAQCHPLAGQYRPRDFYPHPFLIIQLALEMGSGTLDYDLTTDMKQLLPSAFYDLSRYAPSRVAGWVSGKEKIIAGDQDVCAPVDPEQCEAEHAHQHEMKNEDEAPTSPSSSVYLSAPTSPSSPNSPIAGPMPTPLFPSSLQILPRILQGRELGQKFVAEWILSELVGRRPVPECIYPLTLNNSGRWVPTATEGVDRGSMGQARSSNPTAGLTSGNTQYAHLSPPGVSMSANPGLSVPNSHTSAHSAYVSSLTSPVGPIPFVPNVIAGATGIVGAGSIVAPVTGTTTSSSAATNTIPSVTTPTTNASPSTHPQPTHPVPSTLLSHPNSSSTQSQVQPSPVISNTSHSTASTSSPWGHPCTESFYFVALNLLRAVGGIAVGRDADPLFTIRQAEEMLGRCDFVEGGAVEDDVGEDNDATSGSGANAATAQAGIGATNAGSTPGDQEQGRSRKKRACALQICTPCKLSVKESCERARRRVWAEMPGWFGLK</sequence>
<dbReference type="Gene3D" id="3.30.710.10">
    <property type="entry name" value="Potassium Channel Kv1.1, Chain A"/>
    <property type="match status" value="1"/>
</dbReference>
<evidence type="ECO:0000313" key="2">
    <source>
        <dbReference type="EMBL" id="KAK7466223.1"/>
    </source>
</evidence>
<dbReference type="InterPro" id="IPR011333">
    <property type="entry name" value="SKP1/BTB/POZ_sf"/>
</dbReference>
<feature type="compositionally biased region" description="Basic and acidic residues" evidence="1">
    <location>
        <begin position="309"/>
        <end position="322"/>
    </location>
</feature>
<comment type="caution">
    <text evidence="2">The sequence shown here is derived from an EMBL/GenBank/DDBJ whole genome shotgun (WGS) entry which is preliminary data.</text>
</comment>
<dbReference type="EMBL" id="JBANRG010000005">
    <property type="protein sequence ID" value="KAK7466223.1"/>
    <property type="molecule type" value="Genomic_DNA"/>
</dbReference>
<feature type="region of interest" description="Disordered" evidence="1">
    <location>
        <begin position="308"/>
        <end position="352"/>
    </location>
</feature>
<feature type="compositionally biased region" description="Low complexity" evidence="1">
    <location>
        <begin position="545"/>
        <end position="572"/>
    </location>
</feature>
<organism evidence="2 3">
    <name type="scientific">Marasmiellus scandens</name>
    <dbReference type="NCBI Taxonomy" id="2682957"/>
    <lineage>
        <taxon>Eukaryota</taxon>
        <taxon>Fungi</taxon>
        <taxon>Dikarya</taxon>
        <taxon>Basidiomycota</taxon>
        <taxon>Agaricomycotina</taxon>
        <taxon>Agaricomycetes</taxon>
        <taxon>Agaricomycetidae</taxon>
        <taxon>Agaricales</taxon>
        <taxon>Marasmiineae</taxon>
        <taxon>Omphalotaceae</taxon>
        <taxon>Marasmiellus</taxon>
    </lineage>
</organism>